<name>A0ABX7AP78_9BACI</name>
<dbReference type="Pfam" id="PF14659">
    <property type="entry name" value="Phage_int_SAM_3"/>
    <property type="match status" value="1"/>
</dbReference>
<dbReference type="Gene3D" id="1.10.443.10">
    <property type="entry name" value="Intergrase catalytic core"/>
    <property type="match status" value="1"/>
</dbReference>
<evidence type="ECO:0000259" key="4">
    <source>
        <dbReference type="PROSITE" id="PS51898"/>
    </source>
</evidence>
<dbReference type="InterPro" id="IPR011010">
    <property type="entry name" value="DNA_brk_join_enz"/>
</dbReference>
<dbReference type="InterPro" id="IPR004107">
    <property type="entry name" value="Integrase_SAM-like_N"/>
</dbReference>
<dbReference type="Pfam" id="PF00589">
    <property type="entry name" value="Phage_integrase"/>
    <property type="match status" value="1"/>
</dbReference>
<evidence type="ECO:0000256" key="2">
    <source>
        <dbReference type="ARBA" id="ARBA00023125"/>
    </source>
</evidence>
<dbReference type="CDD" id="cd01189">
    <property type="entry name" value="INT_ICEBs1_C_like"/>
    <property type="match status" value="1"/>
</dbReference>
<reference evidence="5 6" key="1">
    <citation type="submission" date="2020-01" db="EMBL/GenBank/DDBJ databases">
        <authorList>
            <person name="Liu G."/>
            <person name="Liu B."/>
        </authorList>
    </citation>
    <scope>NUCLEOTIDE SEQUENCE [LARGE SCALE GENOMIC DNA]</scope>
    <source>
        <strain evidence="5 6">FJAT-51161</strain>
    </source>
</reference>
<dbReference type="InterPro" id="IPR010998">
    <property type="entry name" value="Integrase_recombinase_N"/>
</dbReference>
<dbReference type="PANTHER" id="PTHR30349">
    <property type="entry name" value="PHAGE INTEGRASE-RELATED"/>
    <property type="match status" value="1"/>
</dbReference>
<dbReference type="InterPro" id="IPR002104">
    <property type="entry name" value="Integrase_catalytic"/>
</dbReference>
<dbReference type="RefSeq" id="WP_053596089.1">
    <property type="nucleotide sequence ID" value="NZ_CP067341.1"/>
</dbReference>
<keyword evidence="1" id="KW-0229">DNA integration</keyword>
<dbReference type="EMBL" id="CP067341">
    <property type="protein sequence ID" value="QQP11579.1"/>
    <property type="molecule type" value="Genomic_DNA"/>
</dbReference>
<dbReference type="PANTHER" id="PTHR30349:SF91">
    <property type="entry name" value="INTA PROTEIN"/>
    <property type="match status" value="1"/>
</dbReference>
<dbReference type="Proteomes" id="UP000596049">
    <property type="component" value="Chromosome"/>
</dbReference>
<dbReference type="PROSITE" id="PS51898">
    <property type="entry name" value="TYR_RECOMBINASE"/>
    <property type="match status" value="1"/>
</dbReference>
<dbReference type="Gene3D" id="1.10.150.130">
    <property type="match status" value="1"/>
</dbReference>
<evidence type="ECO:0000313" key="6">
    <source>
        <dbReference type="Proteomes" id="UP000596049"/>
    </source>
</evidence>
<protein>
    <submittedName>
        <fullName evidence="5">Site-specific integrase</fullName>
    </submittedName>
</protein>
<evidence type="ECO:0000256" key="1">
    <source>
        <dbReference type="ARBA" id="ARBA00022908"/>
    </source>
</evidence>
<keyword evidence="2" id="KW-0238">DNA-binding</keyword>
<organism evidence="5 6">
    <name type="scientific">Lysinibacillus agricola</name>
    <dbReference type="NCBI Taxonomy" id="2590012"/>
    <lineage>
        <taxon>Bacteria</taxon>
        <taxon>Bacillati</taxon>
        <taxon>Bacillota</taxon>
        <taxon>Bacilli</taxon>
        <taxon>Bacillales</taxon>
        <taxon>Bacillaceae</taxon>
        <taxon>Lysinibacillus</taxon>
    </lineage>
</organism>
<sequence length="392" mass="46261">MASYEILEPTKKGEDRIKVTVEEGYDERGKRIRYTKTVRMKSLSDRAIKKAIKEYELEVATSNKNVSLDNITFEAFITDKWMELHVKKNLRIRTYQTYSNTVNNFIIPYFKNMKLNKIKTIHIEEFFAHEKAEGRKNFKGKYLILKSIFTKAVAWKMIHKDDDPMAAIKEPNDAKRNREKYYYTEEELINLFKILDKVKLKQKIAIKMAAVLGLRRSEILGIRHHCIDFKNNTILIDAQLHYDQEDKKFLLGPPKNGQARTVMVPSKFMDEIKEFAEEHRHLKERCGNAWEPALDENGEPIDLIYTNPYGYPNHLNSITNEWRKLLERNNFTYINFHGLRHSFASFMVAKNSNFKVIQEQLGHSDIRQTIQTYSHLTNEDKLKEVSKFDNIL</sequence>
<dbReference type="InterPro" id="IPR050090">
    <property type="entry name" value="Tyrosine_recombinase_XerCD"/>
</dbReference>
<keyword evidence="3" id="KW-0233">DNA recombination</keyword>
<feature type="domain" description="Tyr recombinase" evidence="4">
    <location>
        <begin position="178"/>
        <end position="387"/>
    </location>
</feature>
<gene>
    <name evidence="5" type="ORF">FJQ98_20645</name>
</gene>
<evidence type="ECO:0000256" key="3">
    <source>
        <dbReference type="ARBA" id="ARBA00023172"/>
    </source>
</evidence>
<dbReference type="InterPro" id="IPR013762">
    <property type="entry name" value="Integrase-like_cat_sf"/>
</dbReference>
<dbReference type="SUPFAM" id="SSF56349">
    <property type="entry name" value="DNA breaking-rejoining enzymes"/>
    <property type="match status" value="1"/>
</dbReference>
<evidence type="ECO:0000313" key="5">
    <source>
        <dbReference type="EMBL" id="QQP11579.1"/>
    </source>
</evidence>
<proteinExistence type="predicted"/>
<keyword evidence="6" id="KW-1185">Reference proteome</keyword>
<accession>A0ABX7AP78</accession>